<gene>
    <name evidence="2" type="ORF">LX73_2089</name>
</gene>
<feature type="transmembrane region" description="Helical" evidence="1">
    <location>
        <begin position="103"/>
        <end position="129"/>
    </location>
</feature>
<dbReference type="Proteomes" id="UP000324595">
    <property type="component" value="Unassembled WGS sequence"/>
</dbReference>
<dbReference type="OrthoDB" id="653763at2"/>
<evidence type="ECO:0000313" key="3">
    <source>
        <dbReference type="Proteomes" id="UP000324595"/>
    </source>
</evidence>
<feature type="transmembrane region" description="Helical" evidence="1">
    <location>
        <begin position="71"/>
        <end position="91"/>
    </location>
</feature>
<reference evidence="2 3" key="1">
    <citation type="submission" date="2019-07" db="EMBL/GenBank/DDBJ databases">
        <title>Genomic Encyclopedia of Archaeal and Bacterial Type Strains, Phase II (KMG-II): from individual species to whole genera.</title>
        <authorList>
            <person name="Goeker M."/>
        </authorList>
    </citation>
    <scope>NUCLEOTIDE SEQUENCE [LARGE SCALE GENOMIC DNA]</scope>
    <source>
        <strain evidence="2 3">DSM 21935</strain>
    </source>
</reference>
<organism evidence="2 3">
    <name type="scientific">Fodinibius salinus</name>
    <dbReference type="NCBI Taxonomy" id="860790"/>
    <lineage>
        <taxon>Bacteria</taxon>
        <taxon>Pseudomonadati</taxon>
        <taxon>Balneolota</taxon>
        <taxon>Balneolia</taxon>
        <taxon>Balneolales</taxon>
        <taxon>Balneolaceae</taxon>
        <taxon>Fodinibius</taxon>
    </lineage>
</organism>
<keyword evidence="1" id="KW-0472">Membrane</keyword>
<feature type="transmembrane region" description="Helical" evidence="1">
    <location>
        <begin position="306"/>
        <end position="327"/>
    </location>
</feature>
<protein>
    <submittedName>
        <fullName evidence="2">Putative membrane protein</fullName>
    </submittedName>
</protein>
<feature type="transmembrane region" description="Helical" evidence="1">
    <location>
        <begin position="41"/>
        <end position="65"/>
    </location>
</feature>
<feature type="transmembrane region" description="Helical" evidence="1">
    <location>
        <begin position="359"/>
        <end position="380"/>
    </location>
</feature>
<evidence type="ECO:0000256" key="1">
    <source>
        <dbReference type="SAM" id="Phobius"/>
    </source>
</evidence>
<dbReference type="PANTHER" id="PTHR34289:SF8">
    <property type="entry name" value="DUF819 DOMAIN-CONTAINING PROTEIN"/>
    <property type="match status" value="1"/>
</dbReference>
<dbReference type="RefSeq" id="WP_148899415.1">
    <property type="nucleotide sequence ID" value="NZ_VNHY01000003.1"/>
</dbReference>
<proteinExistence type="predicted"/>
<feature type="transmembrane region" description="Helical" evidence="1">
    <location>
        <begin position="172"/>
        <end position="193"/>
    </location>
</feature>
<dbReference type="InterPro" id="IPR008537">
    <property type="entry name" value="DUF819"/>
</dbReference>
<sequence length="417" mass="44334">MFNILAAPVFTNDAVVLGILLLILAAIFITSNSDNPKWQKFYTFVPSLLLCYFIPSIFNSLGVISGEESNLYFVASRYLLPASLVLLTLSIDFKGIIGLGPKAIIMFLAGTVGITIGGPLALLTVSYFAPEMTGGAGPEALWRGLSTVAGSWIGGGANQTAMYEVFNPSDDLFSAMVTVDIIVANIWLGFLLYGAGISEKIDNWFNADASPITELRKKIEDYKASIAKIPTLADITTIVAVAFVVTAIGHLGADFMAPWIGENFPYLSNLSLDSRFFWIIVIATTGGLALSFTPARKLEGAGASKFGSLFLYVLVATIGMKMNVLAIFENPGFFLIGLLWIIIHVTILFVVAKIINAPFFFVAVGSQANVGGAASAPIVASAFHPALAPVGVLLAVMGYALGTYAAYLCAIMMKFVG</sequence>
<feature type="transmembrane region" description="Helical" evidence="1">
    <location>
        <begin position="232"/>
        <end position="256"/>
    </location>
</feature>
<feature type="transmembrane region" description="Helical" evidence="1">
    <location>
        <begin position="386"/>
        <end position="410"/>
    </location>
</feature>
<comment type="caution">
    <text evidence="2">The sequence shown here is derived from an EMBL/GenBank/DDBJ whole genome shotgun (WGS) entry which is preliminary data.</text>
</comment>
<keyword evidence="1" id="KW-1133">Transmembrane helix</keyword>
<name>A0A5D3YJW3_9BACT</name>
<dbReference type="Pfam" id="PF05684">
    <property type="entry name" value="DUF819"/>
    <property type="match status" value="1"/>
</dbReference>
<dbReference type="AlphaFoldDB" id="A0A5D3YJW3"/>
<feature type="transmembrane region" description="Helical" evidence="1">
    <location>
        <begin position="6"/>
        <end position="29"/>
    </location>
</feature>
<dbReference type="EMBL" id="VNHY01000003">
    <property type="protein sequence ID" value="TYP92726.1"/>
    <property type="molecule type" value="Genomic_DNA"/>
</dbReference>
<evidence type="ECO:0000313" key="2">
    <source>
        <dbReference type="EMBL" id="TYP92726.1"/>
    </source>
</evidence>
<feature type="transmembrane region" description="Helical" evidence="1">
    <location>
        <begin position="276"/>
        <end position="294"/>
    </location>
</feature>
<keyword evidence="3" id="KW-1185">Reference proteome</keyword>
<accession>A0A5D3YJW3</accession>
<keyword evidence="1" id="KW-0812">Transmembrane</keyword>
<dbReference type="PANTHER" id="PTHR34289">
    <property type="entry name" value="PROTEIN, PUTATIVE (DUF819)-RELATED"/>
    <property type="match status" value="1"/>
</dbReference>
<feature type="transmembrane region" description="Helical" evidence="1">
    <location>
        <begin position="333"/>
        <end position="352"/>
    </location>
</feature>